<dbReference type="SUPFAM" id="SSF53098">
    <property type="entry name" value="Ribonuclease H-like"/>
    <property type="match status" value="1"/>
</dbReference>
<dbReference type="InterPro" id="IPR036397">
    <property type="entry name" value="RNaseH_sf"/>
</dbReference>
<name>A0ABV5CZT0_9ACTN</name>
<evidence type="ECO:0008006" key="3">
    <source>
        <dbReference type="Google" id="ProtNLM"/>
    </source>
</evidence>
<accession>A0ABV5CZT0</accession>
<dbReference type="RefSeq" id="WP_375735777.1">
    <property type="nucleotide sequence ID" value="NZ_JBCGDC010000085.1"/>
</dbReference>
<evidence type="ECO:0000313" key="1">
    <source>
        <dbReference type="EMBL" id="MFB6396273.1"/>
    </source>
</evidence>
<comment type="caution">
    <text evidence="1">The sequence shown here is derived from an EMBL/GenBank/DDBJ whole genome shotgun (WGS) entry which is preliminary data.</text>
</comment>
<protein>
    <recommendedName>
        <fullName evidence="3">Exonuclease</fullName>
    </recommendedName>
</protein>
<gene>
    <name evidence="1" type="ORF">AAFH96_24660</name>
</gene>
<evidence type="ECO:0000313" key="2">
    <source>
        <dbReference type="Proteomes" id="UP001582793"/>
    </source>
</evidence>
<dbReference type="Gene3D" id="3.30.420.10">
    <property type="entry name" value="Ribonuclease H-like superfamily/Ribonuclease H"/>
    <property type="match status" value="1"/>
</dbReference>
<dbReference type="Proteomes" id="UP001582793">
    <property type="component" value="Unassembled WGS sequence"/>
</dbReference>
<sequence length="169" mass="18659">MSNYVFVDVEALGTSPVNGTMTEFGAVHEKTRRTFHGVLFEGTPDPANPAVPVVGARINDAATVAGGLSDWLREVGGKERPVFVSDNPAYDFMWIAGLFDEAGLPNPFGHSGRRLGDFYAGLMNNWGDTQAWKRFRQTPHDHHPVNDAMGNVEAFQELKRMAKEQRAAR</sequence>
<dbReference type="EMBL" id="JBCGDC010000085">
    <property type="protein sequence ID" value="MFB6396273.1"/>
    <property type="molecule type" value="Genomic_DNA"/>
</dbReference>
<dbReference type="InterPro" id="IPR012337">
    <property type="entry name" value="RNaseH-like_sf"/>
</dbReference>
<proteinExistence type="predicted"/>
<reference evidence="1 2" key="1">
    <citation type="submission" date="2024-04" db="EMBL/GenBank/DDBJ databases">
        <title>Polymorphospora sp. isolated from Baiyangdian Lake in Xiong'an New Area.</title>
        <authorList>
            <person name="Zhang X."/>
            <person name="Liu J."/>
        </authorList>
    </citation>
    <scope>NUCLEOTIDE SEQUENCE [LARGE SCALE GENOMIC DNA]</scope>
    <source>
        <strain evidence="1 2">2-325</strain>
    </source>
</reference>
<keyword evidence="2" id="KW-1185">Reference proteome</keyword>
<organism evidence="1 2">
    <name type="scientific">Polymorphospora lycopeni</name>
    <dbReference type="NCBI Taxonomy" id="3140240"/>
    <lineage>
        <taxon>Bacteria</taxon>
        <taxon>Bacillati</taxon>
        <taxon>Actinomycetota</taxon>
        <taxon>Actinomycetes</taxon>
        <taxon>Micromonosporales</taxon>
        <taxon>Micromonosporaceae</taxon>
        <taxon>Polymorphospora</taxon>
    </lineage>
</organism>